<reference evidence="12" key="1">
    <citation type="submission" date="2020-10" db="EMBL/GenBank/DDBJ databases">
        <authorList>
            <person name="Gilroy R."/>
        </authorList>
    </citation>
    <scope>NUCLEOTIDE SEQUENCE</scope>
    <source>
        <strain evidence="12">B1-13419</strain>
    </source>
</reference>
<dbReference type="AlphaFoldDB" id="A0A9D9NIU7"/>
<dbReference type="Pfam" id="PF02899">
    <property type="entry name" value="Phage_int_SAM_1"/>
    <property type="match status" value="1"/>
</dbReference>
<dbReference type="Proteomes" id="UP000823757">
    <property type="component" value="Unassembled WGS sequence"/>
</dbReference>
<evidence type="ECO:0000256" key="2">
    <source>
        <dbReference type="ARBA" id="ARBA00022490"/>
    </source>
</evidence>
<dbReference type="GO" id="GO:0015074">
    <property type="term" value="P:DNA integration"/>
    <property type="evidence" value="ECO:0007669"/>
    <property type="project" value="UniProtKB-KW"/>
</dbReference>
<evidence type="ECO:0000256" key="4">
    <source>
        <dbReference type="ARBA" id="ARBA00022829"/>
    </source>
</evidence>
<evidence type="ECO:0000313" key="13">
    <source>
        <dbReference type="Proteomes" id="UP000823757"/>
    </source>
</evidence>
<comment type="subcellular location">
    <subcellularLocation>
        <location evidence="1">Cytoplasm</location>
    </subcellularLocation>
</comment>
<evidence type="ECO:0000256" key="5">
    <source>
        <dbReference type="ARBA" id="ARBA00022908"/>
    </source>
</evidence>
<keyword evidence="5" id="KW-0229">DNA integration</keyword>
<evidence type="ECO:0000259" key="11">
    <source>
        <dbReference type="PROSITE" id="PS51900"/>
    </source>
</evidence>
<comment type="caution">
    <text evidence="12">The sequence shown here is derived from an EMBL/GenBank/DDBJ whole genome shotgun (WGS) entry which is preliminary data.</text>
</comment>
<keyword evidence="6 9" id="KW-0238">DNA-binding</keyword>
<evidence type="ECO:0000256" key="7">
    <source>
        <dbReference type="ARBA" id="ARBA00023172"/>
    </source>
</evidence>
<dbReference type="Gene3D" id="1.10.150.130">
    <property type="match status" value="1"/>
</dbReference>
<name>A0A9D9NIU7_9BACT</name>
<proteinExistence type="predicted"/>
<keyword evidence="3" id="KW-0132">Cell division</keyword>
<dbReference type="EMBL" id="JADIMD010000079">
    <property type="protein sequence ID" value="MBO8474663.1"/>
    <property type="molecule type" value="Genomic_DNA"/>
</dbReference>
<dbReference type="SUPFAM" id="SSF56349">
    <property type="entry name" value="DNA breaking-rejoining enzymes"/>
    <property type="match status" value="1"/>
</dbReference>
<evidence type="ECO:0000256" key="1">
    <source>
        <dbReference type="ARBA" id="ARBA00004496"/>
    </source>
</evidence>
<feature type="domain" description="Core-binding (CB)" evidence="11">
    <location>
        <begin position="1"/>
        <end position="88"/>
    </location>
</feature>
<dbReference type="PROSITE" id="PS51898">
    <property type="entry name" value="TYR_RECOMBINASE"/>
    <property type="match status" value="1"/>
</dbReference>
<dbReference type="InterPro" id="IPR010998">
    <property type="entry name" value="Integrase_recombinase_N"/>
</dbReference>
<evidence type="ECO:0000256" key="6">
    <source>
        <dbReference type="ARBA" id="ARBA00023125"/>
    </source>
</evidence>
<dbReference type="PANTHER" id="PTHR30349">
    <property type="entry name" value="PHAGE INTEGRASE-RELATED"/>
    <property type="match status" value="1"/>
</dbReference>
<dbReference type="InterPro" id="IPR050090">
    <property type="entry name" value="Tyrosine_recombinase_XerCD"/>
</dbReference>
<reference evidence="12" key="2">
    <citation type="journal article" date="2021" name="PeerJ">
        <title>Extensive microbial diversity within the chicken gut microbiome revealed by metagenomics and culture.</title>
        <authorList>
            <person name="Gilroy R."/>
            <person name="Ravi A."/>
            <person name="Getino M."/>
            <person name="Pursley I."/>
            <person name="Horton D.L."/>
            <person name="Alikhan N.F."/>
            <person name="Baker D."/>
            <person name="Gharbi K."/>
            <person name="Hall N."/>
            <person name="Watson M."/>
            <person name="Adriaenssens E.M."/>
            <person name="Foster-Nyarko E."/>
            <person name="Jarju S."/>
            <person name="Secka A."/>
            <person name="Antonio M."/>
            <person name="Oren A."/>
            <person name="Chaudhuri R.R."/>
            <person name="La Ragione R."/>
            <person name="Hildebrand F."/>
            <person name="Pallen M.J."/>
        </authorList>
    </citation>
    <scope>NUCLEOTIDE SEQUENCE</scope>
    <source>
        <strain evidence="12">B1-13419</strain>
    </source>
</reference>
<protein>
    <submittedName>
        <fullName evidence="12">Tyrosine-type recombinase/integrase</fullName>
    </submittedName>
</protein>
<keyword evidence="4" id="KW-0159">Chromosome partition</keyword>
<dbReference type="InterPro" id="IPR044068">
    <property type="entry name" value="CB"/>
</dbReference>
<dbReference type="PANTHER" id="PTHR30349:SF77">
    <property type="entry name" value="TYROSINE RECOMBINASE XERC"/>
    <property type="match status" value="1"/>
</dbReference>
<keyword evidence="8" id="KW-0131">Cell cycle</keyword>
<evidence type="ECO:0000256" key="8">
    <source>
        <dbReference type="ARBA" id="ARBA00023306"/>
    </source>
</evidence>
<dbReference type="InterPro" id="IPR013762">
    <property type="entry name" value="Integrase-like_cat_sf"/>
</dbReference>
<feature type="domain" description="Tyr recombinase" evidence="10">
    <location>
        <begin position="109"/>
        <end position="311"/>
    </location>
</feature>
<dbReference type="GO" id="GO:0051301">
    <property type="term" value="P:cell division"/>
    <property type="evidence" value="ECO:0007669"/>
    <property type="project" value="UniProtKB-KW"/>
</dbReference>
<dbReference type="GO" id="GO:0003677">
    <property type="term" value="F:DNA binding"/>
    <property type="evidence" value="ECO:0007669"/>
    <property type="project" value="UniProtKB-UniRule"/>
</dbReference>
<sequence>MDSLIGKYIGYISGIRRYSERTCDIYHESLLEFARYVHGTETGDISPEDLVPQVIRGYEVHLLEDKKMVPRTVNLHMSVLSGFCRYLLKQGILQSNPVKSVTRPKMEKRLPEFFRKESMEEYFRQTEYYASEDSLFLSPDSRHNRHMYGKRLDRAIIATLYATGLRRSELIGLRTGSVDFSRKTITVKGKGDKMREIPAVPSLLKEISLYLRSVELMVGGDRTPDSPLFVTFSGKALYPGYVDRAIKSELGEIGSITGRKSPHVLRHTLATELLDEGTGLNAIKELLGHSSLAATQVYTHNTIGRLKKVYESAHPRARKNGGKNGD</sequence>
<organism evidence="12 13">
    <name type="scientific">Candidatus Cryptobacteroides faecigallinarum</name>
    <dbReference type="NCBI Taxonomy" id="2840763"/>
    <lineage>
        <taxon>Bacteria</taxon>
        <taxon>Pseudomonadati</taxon>
        <taxon>Bacteroidota</taxon>
        <taxon>Bacteroidia</taxon>
        <taxon>Bacteroidales</taxon>
        <taxon>Candidatus Cryptobacteroides</taxon>
    </lineage>
</organism>
<evidence type="ECO:0000256" key="9">
    <source>
        <dbReference type="PROSITE-ProRule" id="PRU01248"/>
    </source>
</evidence>
<dbReference type="InterPro" id="IPR011010">
    <property type="entry name" value="DNA_brk_join_enz"/>
</dbReference>
<evidence type="ECO:0000256" key="3">
    <source>
        <dbReference type="ARBA" id="ARBA00022618"/>
    </source>
</evidence>
<accession>A0A9D9NIU7</accession>
<evidence type="ECO:0000313" key="12">
    <source>
        <dbReference type="EMBL" id="MBO8474663.1"/>
    </source>
</evidence>
<dbReference type="GO" id="GO:0006310">
    <property type="term" value="P:DNA recombination"/>
    <property type="evidence" value="ECO:0007669"/>
    <property type="project" value="UniProtKB-KW"/>
</dbReference>
<dbReference type="PROSITE" id="PS51900">
    <property type="entry name" value="CB"/>
    <property type="match status" value="1"/>
</dbReference>
<keyword evidence="2" id="KW-0963">Cytoplasm</keyword>
<dbReference type="InterPro" id="IPR004107">
    <property type="entry name" value="Integrase_SAM-like_N"/>
</dbReference>
<dbReference type="GO" id="GO:0007059">
    <property type="term" value="P:chromosome segregation"/>
    <property type="evidence" value="ECO:0007669"/>
    <property type="project" value="UniProtKB-KW"/>
</dbReference>
<keyword evidence="7" id="KW-0233">DNA recombination</keyword>
<dbReference type="GO" id="GO:0005737">
    <property type="term" value="C:cytoplasm"/>
    <property type="evidence" value="ECO:0007669"/>
    <property type="project" value="UniProtKB-SubCell"/>
</dbReference>
<evidence type="ECO:0000259" key="10">
    <source>
        <dbReference type="PROSITE" id="PS51898"/>
    </source>
</evidence>
<dbReference type="Pfam" id="PF00589">
    <property type="entry name" value="Phage_integrase"/>
    <property type="match status" value="1"/>
</dbReference>
<dbReference type="InterPro" id="IPR002104">
    <property type="entry name" value="Integrase_catalytic"/>
</dbReference>
<dbReference type="Gene3D" id="1.10.443.10">
    <property type="entry name" value="Intergrase catalytic core"/>
    <property type="match status" value="1"/>
</dbReference>
<gene>
    <name evidence="12" type="ORF">IAB91_05175</name>
</gene>